<keyword evidence="2" id="KW-1003">Cell membrane</keyword>
<evidence type="ECO:0000313" key="8">
    <source>
        <dbReference type="EMBL" id="MBN7773926.1"/>
    </source>
</evidence>
<sequence>MVGIILKKEIKNYFRSAGNWIFVFGLPLLLILLMSSALEGYMNTDFHTFDEGKVYYYYEEQTEVNAGKLKEFETLLQESTGVVMQEVSDYEEGIQAVNSSEAFGIIKISGDNMSYYRSPYNETNGGKIVHSLFEQCIGKNTSILNDSVHVIELETTPVDSTSYATFTYLAFVILFIALMTGHSVNDERVYGTIQRIKISRVGLNALLFSKVILGLLIGVLQMTVVWAFSTFVLNVNWGSQAPVMFLVLLCLVLMSSIFGVVIGMISKNKAIADNTILMTVMLSGYIGGALSPIYLLENANILNQIVKISPLYWTGRALTNLYVNIVDTNTFVSIGVSLGLTLLFLLIYKLQIKKATLTIS</sequence>
<dbReference type="AlphaFoldDB" id="A0A939D9Y1"/>
<protein>
    <submittedName>
        <fullName evidence="8">ABC transporter permease</fullName>
    </submittedName>
</protein>
<dbReference type="GO" id="GO:0005886">
    <property type="term" value="C:plasma membrane"/>
    <property type="evidence" value="ECO:0007669"/>
    <property type="project" value="UniProtKB-SubCell"/>
</dbReference>
<evidence type="ECO:0000259" key="7">
    <source>
        <dbReference type="Pfam" id="PF12698"/>
    </source>
</evidence>
<comment type="subcellular location">
    <subcellularLocation>
        <location evidence="1">Cell membrane</location>
        <topology evidence="1">Multi-pass membrane protein</topology>
    </subcellularLocation>
</comment>
<evidence type="ECO:0000256" key="4">
    <source>
        <dbReference type="ARBA" id="ARBA00022989"/>
    </source>
</evidence>
<dbReference type="Pfam" id="PF12698">
    <property type="entry name" value="ABC2_membrane_3"/>
    <property type="match status" value="1"/>
</dbReference>
<reference evidence="8" key="1">
    <citation type="submission" date="2021-02" db="EMBL/GenBank/DDBJ databases">
        <title>Abyssanaerobacter marinus gen.nov., sp., nov, anaerobic bacterium isolated from the Onnuri vent field of Indian Ocean and suggestion of Mogibacteriaceae fam. nov., and proposal of reclassification of ambiguous this family's genus member.</title>
        <authorList>
            <person name="Kim Y.J."/>
            <person name="Yang J.-A."/>
        </authorList>
    </citation>
    <scope>NUCLEOTIDE SEQUENCE</scope>
    <source>
        <strain evidence="8">DSM 2634</strain>
    </source>
</reference>
<feature type="transmembrane region" description="Helical" evidence="6">
    <location>
        <begin position="20"/>
        <end position="38"/>
    </location>
</feature>
<keyword evidence="4 6" id="KW-1133">Transmembrane helix</keyword>
<accession>A0A939D9Y1</accession>
<evidence type="ECO:0000256" key="6">
    <source>
        <dbReference type="SAM" id="Phobius"/>
    </source>
</evidence>
<dbReference type="PANTHER" id="PTHR30294">
    <property type="entry name" value="MEMBRANE COMPONENT OF ABC TRANSPORTER YHHJ-RELATED"/>
    <property type="match status" value="1"/>
</dbReference>
<dbReference type="RefSeq" id="WP_206582766.1">
    <property type="nucleotide sequence ID" value="NZ_JAFJZZ010000005.1"/>
</dbReference>
<dbReference type="EMBL" id="JAFJZZ010000005">
    <property type="protein sequence ID" value="MBN7773926.1"/>
    <property type="molecule type" value="Genomic_DNA"/>
</dbReference>
<feature type="transmembrane region" description="Helical" evidence="6">
    <location>
        <begin position="205"/>
        <end position="229"/>
    </location>
</feature>
<evidence type="ECO:0000256" key="5">
    <source>
        <dbReference type="ARBA" id="ARBA00023136"/>
    </source>
</evidence>
<evidence type="ECO:0000256" key="1">
    <source>
        <dbReference type="ARBA" id="ARBA00004651"/>
    </source>
</evidence>
<dbReference type="GO" id="GO:0140359">
    <property type="term" value="F:ABC-type transporter activity"/>
    <property type="evidence" value="ECO:0007669"/>
    <property type="project" value="InterPro"/>
</dbReference>
<keyword evidence="5 6" id="KW-0472">Membrane</keyword>
<dbReference type="Proteomes" id="UP000664545">
    <property type="component" value="Unassembled WGS sequence"/>
</dbReference>
<evidence type="ECO:0000256" key="2">
    <source>
        <dbReference type="ARBA" id="ARBA00022475"/>
    </source>
</evidence>
<name>A0A939D9Y1_CLOAM</name>
<feature type="domain" description="ABC-2 type transporter transmembrane" evidence="7">
    <location>
        <begin position="20"/>
        <end position="347"/>
    </location>
</feature>
<organism evidence="8 9">
    <name type="scientific">Clostridium aminobutyricum</name>
    <dbReference type="NCBI Taxonomy" id="33953"/>
    <lineage>
        <taxon>Bacteria</taxon>
        <taxon>Bacillati</taxon>
        <taxon>Bacillota</taxon>
        <taxon>Clostridia</taxon>
        <taxon>Eubacteriales</taxon>
        <taxon>Clostridiaceae</taxon>
        <taxon>Clostridium</taxon>
    </lineage>
</organism>
<feature type="transmembrane region" description="Helical" evidence="6">
    <location>
        <begin position="163"/>
        <end position="184"/>
    </location>
</feature>
<feature type="transmembrane region" description="Helical" evidence="6">
    <location>
        <begin position="276"/>
        <end position="296"/>
    </location>
</feature>
<dbReference type="InterPro" id="IPR051449">
    <property type="entry name" value="ABC-2_transporter_component"/>
</dbReference>
<feature type="transmembrane region" description="Helical" evidence="6">
    <location>
        <begin position="241"/>
        <end position="264"/>
    </location>
</feature>
<gene>
    <name evidence="8" type="ORF">JYB65_11185</name>
</gene>
<proteinExistence type="predicted"/>
<comment type="caution">
    <text evidence="8">The sequence shown here is derived from an EMBL/GenBank/DDBJ whole genome shotgun (WGS) entry which is preliminary data.</text>
</comment>
<dbReference type="InterPro" id="IPR013525">
    <property type="entry name" value="ABC2_TM"/>
</dbReference>
<keyword evidence="9" id="KW-1185">Reference proteome</keyword>
<feature type="transmembrane region" description="Helical" evidence="6">
    <location>
        <begin position="330"/>
        <end position="348"/>
    </location>
</feature>
<keyword evidence="3 6" id="KW-0812">Transmembrane</keyword>
<dbReference type="PANTHER" id="PTHR30294:SF48">
    <property type="entry name" value="LINEARMYCIN RESISTANCE PERMEASE PROTEIN LNRM"/>
    <property type="match status" value="1"/>
</dbReference>
<evidence type="ECO:0000313" key="9">
    <source>
        <dbReference type="Proteomes" id="UP000664545"/>
    </source>
</evidence>
<evidence type="ECO:0000256" key="3">
    <source>
        <dbReference type="ARBA" id="ARBA00022692"/>
    </source>
</evidence>